<sequence>MAKSVAAAAYAILFLVTVGTTMPTASSFQLIPDIIKCWKAVVEVEHCAVKLIPSFLTLHIRLTQDCCKAFVHIEESCLPIVFTAPLLGPGLSNITSTICGILADPPSPPTVT</sequence>
<feature type="signal peptide" evidence="2">
    <location>
        <begin position="1"/>
        <end position="27"/>
    </location>
</feature>
<keyword evidence="1 2" id="KW-0732">Signal</keyword>
<feature type="chain" id="PRO_5035949396" description="Prolamin-like domain-containing protein" evidence="2">
    <location>
        <begin position="28"/>
        <end position="112"/>
    </location>
</feature>
<organism evidence="4 5">
    <name type="scientific">Dendrobium nobile</name>
    <name type="common">Orchid</name>
    <dbReference type="NCBI Taxonomy" id="94219"/>
    <lineage>
        <taxon>Eukaryota</taxon>
        <taxon>Viridiplantae</taxon>
        <taxon>Streptophyta</taxon>
        <taxon>Embryophyta</taxon>
        <taxon>Tracheophyta</taxon>
        <taxon>Spermatophyta</taxon>
        <taxon>Magnoliopsida</taxon>
        <taxon>Liliopsida</taxon>
        <taxon>Asparagales</taxon>
        <taxon>Orchidaceae</taxon>
        <taxon>Epidendroideae</taxon>
        <taxon>Malaxideae</taxon>
        <taxon>Dendrobiinae</taxon>
        <taxon>Dendrobium</taxon>
    </lineage>
</organism>
<evidence type="ECO:0000256" key="1">
    <source>
        <dbReference type="ARBA" id="ARBA00022729"/>
    </source>
</evidence>
<gene>
    <name evidence="4" type="ORF">KFK09_017186</name>
</gene>
<dbReference type="GO" id="GO:0005576">
    <property type="term" value="C:extracellular region"/>
    <property type="evidence" value="ECO:0007669"/>
    <property type="project" value="TreeGrafter"/>
</dbReference>
<proteinExistence type="predicted"/>
<feature type="domain" description="Prolamin-like" evidence="3">
    <location>
        <begin position="36"/>
        <end position="85"/>
    </location>
</feature>
<dbReference type="Pfam" id="PF05617">
    <property type="entry name" value="Prolamin_like"/>
    <property type="match status" value="1"/>
</dbReference>
<dbReference type="GO" id="GO:2000008">
    <property type="term" value="P:regulation of protein localization to cell surface"/>
    <property type="evidence" value="ECO:0007669"/>
    <property type="project" value="TreeGrafter"/>
</dbReference>
<dbReference type="InterPro" id="IPR008502">
    <property type="entry name" value="Prolamin-like"/>
</dbReference>
<dbReference type="GO" id="GO:0031982">
    <property type="term" value="C:vesicle"/>
    <property type="evidence" value="ECO:0007669"/>
    <property type="project" value="TreeGrafter"/>
</dbReference>
<reference evidence="4" key="1">
    <citation type="journal article" date="2022" name="Front. Genet.">
        <title>Chromosome-Scale Assembly of the Dendrobium nobile Genome Provides Insights Into the Molecular Mechanism of the Biosynthesis of the Medicinal Active Ingredient of Dendrobium.</title>
        <authorList>
            <person name="Xu Q."/>
            <person name="Niu S.-C."/>
            <person name="Li K.-L."/>
            <person name="Zheng P.-J."/>
            <person name="Zhang X.-J."/>
            <person name="Jia Y."/>
            <person name="Liu Y."/>
            <person name="Niu Y.-X."/>
            <person name="Yu L.-H."/>
            <person name="Chen D.-F."/>
            <person name="Zhang G.-Q."/>
        </authorList>
    </citation>
    <scope>NUCLEOTIDE SEQUENCE</scope>
    <source>
        <tissue evidence="4">Leaf</tissue>
    </source>
</reference>
<name>A0A8T3B0Q9_DENNO</name>
<dbReference type="PANTHER" id="PTHR31181">
    <property type="entry name" value="EGG CELL-SECRETED PROTEIN 1.4"/>
    <property type="match status" value="1"/>
</dbReference>
<accession>A0A8T3B0Q9</accession>
<dbReference type="OrthoDB" id="725393at2759"/>
<evidence type="ECO:0000259" key="3">
    <source>
        <dbReference type="Pfam" id="PF05617"/>
    </source>
</evidence>
<evidence type="ECO:0000256" key="2">
    <source>
        <dbReference type="SAM" id="SignalP"/>
    </source>
</evidence>
<dbReference type="EMBL" id="JAGYWB010000012">
    <property type="protein sequence ID" value="KAI0502239.1"/>
    <property type="molecule type" value="Genomic_DNA"/>
</dbReference>
<dbReference type="AlphaFoldDB" id="A0A8T3B0Q9"/>
<dbReference type="Proteomes" id="UP000829196">
    <property type="component" value="Unassembled WGS sequence"/>
</dbReference>
<protein>
    <recommendedName>
        <fullName evidence="3">Prolamin-like domain-containing protein</fullName>
    </recommendedName>
</protein>
<evidence type="ECO:0000313" key="4">
    <source>
        <dbReference type="EMBL" id="KAI0502239.1"/>
    </source>
</evidence>
<evidence type="ECO:0000313" key="5">
    <source>
        <dbReference type="Proteomes" id="UP000829196"/>
    </source>
</evidence>
<dbReference type="PANTHER" id="PTHR31181:SF67">
    <property type="entry name" value="PROLAMIN-LIKE PROTEIN (DUF1278)"/>
    <property type="match status" value="1"/>
</dbReference>
<dbReference type="GO" id="GO:0009567">
    <property type="term" value="P:double fertilization forming a zygote and endosperm"/>
    <property type="evidence" value="ECO:0007669"/>
    <property type="project" value="TreeGrafter"/>
</dbReference>
<keyword evidence="5" id="KW-1185">Reference proteome</keyword>
<comment type="caution">
    <text evidence="4">The sequence shown here is derived from an EMBL/GenBank/DDBJ whole genome shotgun (WGS) entry which is preliminary data.</text>
</comment>
<dbReference type="GO" id="GO:0080155">
    <property type="term" value="P:regulation of double fertilization forming a zygote and endosperm"/>
    <property type="evidence" value="ECO:0007669"/>
    <property type="project" value="TreeGrafter"/>
</dbReference>